<gene>
    <name evidence="1" type="ORF">BBU118A_K17</name>
</gene>
<dbReference type="Proteomes" id="UP000006208">
    <property type="component" value="Plasmid 118a_lp36"/>
</dbReference>
<dbReference type="EMBL" id="CP001537">
    <property type="protein sequence ID" value="ACN92947.1"/>
    <property type="molecule type" value="Genomic_DNA"/>
</dbReference>
<geneLocation type="plasmid" evidence="1 2">
    <name>118a_lp36</name>
</geneLocation>
<proteinExistence type="predicted"/>
<sequence length="180" mass="21050">MKADYIIKTNDPNLSFYKELSRDFIRKESINSLKDFFIFIKNKLSSIDDNSTEANIESLLKSIFEELSYSVEQQKGGQIEGVKSKVDILLFENDIDKVDFNKKLEEAKKIIPIFSTEGILLIAEVKHPVFSFDAKDKVKEAEDQLYRCLNQYQKHYGILSNGKVWSLYDKSKTLWRKKIY</sequence>
<accession>A0A7U3YBD8</accession>
<organism evidence="1 2">
    <name type="scientific">Borreliella burgdorferi 118a</name>
    <dbReference type="NCBI Taxonomy" id="476210"/>
    <lineage>
        <taxon>Bacteria</taxon>
        <taxon>Pseudomonadati</taxon>
        <taxon>Spirochaetota</taxon>
        <taxon>Spirochaetia</taxon>
        <taxon>Spirochaetales</taxon>
        <taxon>Borreliaceae</taxon>
        <taxon>Borreliella</taxon>
    </lineage>
</organism>
<evidence type="ECO:0000313" key="2">
    <source>
        <dbReference type="Proteomes" id="UP000006208"/>
    </source>
</evidence>
<name>A0A7U3YBD8_BORBG</name>
<protein>
    <submittedName>
        <fullName evidence="1">Type I restriction enzyme r protein</fullName>
    </submittedName>
</protein>
<keyword evidence="1" id="KW-0614">Plasmid</keyword>
<dbReference type="REBASE" id="20403">
    <property type="entry name" value="Bbu118ORF17P"/>
</dbReference>
<evidence type="ECO:0000313" key="1">
    <source>
        <dbReference type="EMBL" id="ACN92947.1"/>
    </source>
</evidence>
<dbReference type="AlphaFoldDB" id="A0A7U3YBD8"/>
<reference evidence="1 2" key="1">
    <citation type="journal article" date="2011" name="J. Bacteriol.">
        <title>Whole-genome sequences of thirteen isolates of Borrelia burgdorferi.</title>
        <authorList>
            <person name="Schutzer S.E."/>
            <person name="Fraser-Liggett C.M."/>
            <person name="Casjens S.R."/>
            <person name="Qiu W.G."/>
            <person name="Dunn J.J."/>
            <person name="Mongodin E.F."/>
            <person name="Luft B.J."/>
        </authorList>
    </citation>
    <scope>NUCLEOTIDE SEQUENCE [LARGE SCALE GENOMIC DNA]</scope>
    <source>
        <strain evidence="1 2">118a</strain>
        <plasmid evidence="1 2">118a_lp36</plasmid>
    </source>
</reference>